<accession>A0A4Q7NUA7</accession>
<sequence>MLVVIPVGVLAQNFELEQPNITKLKAQQEQSNYQQDVLYTYLLNNYKVSSDKTDVKMYDYSENMICAFTQEFENGITYTEAQCKEAGGKTITLTLPRTNKESLIQWIEAMFQSTGMDIKHSWNSEKTIYRPADEGAGCYYEIKETDMNTLVKIYCGC</sequence>
<proteinExistence type="predicted"/>
<dbReference type="Proteomes" id="UP000292262">
    <property type="component" value="Unassembled WGS sequence"/>
</dbReference>
<keyword evidence="2" id="KW-1185">Reference proteome</keyword>
<dbReference type="EMBL" id="SGXE01000006">
    <property type="protein sequence ID" value="RZS90634.1"/>
    <property type="molecule type" value="Genomic_DNA"/>
</dbReference>
<comment type="caution">
    <text evidence="1">The sequence shown here is derived from an EMBL/GenBank/DDBJ whole genome shotgun (WGS) entry which is preliminary data.</text>
</comment>
<name>A0A4Q7NUA7_9FLAO</name>
<evidence type="ECO:0000313" key="2">
    <source>
        <dbReference type="Proteomes" id="UP000292262"/>
    </source>
</evidence>
<reference evidence="1 2" key="1">
    <citation type="submission" date="2019-02" db="EMBL/GenBank/DDBJ databases">
        <title>Genomic Encyclopedia of Type Strains, Phase IV (KMG-IV): sequencing the most valuable type-strain genomes for metagenomic binning, comparative biology and taxonomic classification.</title>
        <authorList>
            <person name="Goeker M."/>
        </authorList>
    </citation>
    <scope>NUCLEOTIDE SEQUENCE [LARGE SCALE GENOMIC DNA]</scope>
    <source>
        <strain evidence="1 2">DSM 17196</strain>
    </source>
</reference>
<evidence type="ECO:0000313" key="1">
    <source>
        <dbReference type="EMBL" id="RZS90634.1"/>
    </source>
</evidence>
<organism evidence="1 2">
    <name type="scientific">Aquimarina brevivitae</name>
    <dbReference type="NCBI Taxonomy" id="323412"/>
    <lineage>
        <taxon>Bacteria</taxon>
        <taxon>Pseudomonadati</taxon>
        <taxon>Bacteroidota</taxon>
        <taxon>Flavobacteriia</taxon>
        <taxon>Flavobacteriales</taxon>
        <taxon>Flavobacteriaceae</taxon>
        <taxon>Aquimarina</taxon>
    </lineage>
</organism>
<gene>
    <name evidence="1" type="ORF">EV197_3163</name>
</gene>
<dbReference type="AlphaFoldDB" id="A0A4Q7NUA7"/>
<protein>
    <submittedName>
        <fullName evidence="1">Uncharacterized protein</fullName>
    </submittedName>
</protein>